<dbReference type="CDD" id="cd01310">
    <property type="entry name" value="TatD_DNAse"/>
    <property type="match status" value="1"/>
</dbReference>
<gene>
    <name evidence="5" type="ORF">H1D41_02960</name>
</gene>
<dbReference type="Pfam" id="PF01026">
    <property type="entry name" value="TatD_DNase"/>
    <property type="match status" value="1"/>
</dbReference>
<organism evidence="5 6">
    <name type="scientific">Halocynthiibacter styelae</name>
    <dbReference type="NCBI Taxonomy" id="2761955"/>
    <lineage>
        <taxon>Bacteria</taxon>
        <taxon>Pseudomonadati</taxon>
        <taxon>Pseudomonadota</taxon>
        <taxon>Alphaproteobacteria</taxon>
        <taxon>Rhodobacterales</taxon>
        <taxon>Paracoccaceae</taxon>
        <taxon>Halocynthiibacter</taxon>
    </lineage>
</organism>
<dbReference type="PIRSF" id="PIRSF005902">
    <property type="entry name" value="DNase_TatD"/>
    <property type="match status" value="1"/>
</dbReference>
<dbReference type="NCBIfam" id="TIGR00010">
    <property type="entry name" value="YchF/TatD family DNA exonuclease"/>
    <property type="match status" value="1"/>
</dbReference>
<dbReference type="GO" id="GO:0046872">
    <property type="term" value="F:metal ion binding"/>
    <property type="evidence" value="ECO:0007669"/>
    <property type="project" value="UniProtKB-KW"/>
</dbReference>
<dbReference type="InterPro" id="IPR032466">
    <property type="entry name" value="Metal_Hydrolase"/>
</dbReference>
<dbReference type="Proteomes" id="UP000640583">
    <property type="component" value="Unassembled WGS sequence"/>
</dbReference>
<evidence type="ECO:0000256" key="1">
    <source>
        <dbReference type="ARBA" id="ARBA00009275"/>
    </source>
</evidence>
<keyword evidence="6" id="KW-1185">Reference proteome</keyword>
<evidence type="ECO:0000256" key="4">
    <source>
        <dbReference type="PIRSR" id="PIRSR005902-1"/>
    </source>
</evidence>
<accession>A0A8J7LJP3</accession>
<keyword evidence="2 4" id="KW-0479">Metal-binding</keyword>
<dbReference type="FunFam" id="3.20.20.140:FF:000005">
    <property type="entry name" value="TatD family hydrolase"/>
    <property type="match status" value="1"/>
</dbReference>
<evidence type="ECO:0000256" key="3">
    <source>
        <dbReference type="ARBA" id="ARBA00022801"/>
    </source>
</evidence>
<reference evidence="5" key="1">
    <citation type="submission" date="2020-10" db="EMBL/GenBank/DDBJ databases">
        <title>Paenihalocynthiibacter styelae gen. nov., sp. nov., isolated from stalked sea squirt Styela clava.</title>
        <authorList>
            <person name="Kim Y.-O."/>
            <person name="Yoon J.-H."/>
        </authorList>
    </citation>
    <scope>NUCLEOTIDE SEQUENCE</scope>
    <source>
        <strain evidence="5">MYP1-1</strain>
    </source>
</reference>
<dbReference type="EMBL" id="JADCKQ010000002">
    <property type="protein sequence ID" value="MBI1492590.1"/>
    <property type="molecule type" value="Genomic_DNA"/>
</dbReference>
<dbReference type="PANTHER" id="PTHR46124">
    <property type="entry name" value="D-AMINOACYL-TRNA DEACYLASE"/>
    <property type="match status" value="1"/>
</dbReference>
<feature type="binding site" evidence="4">
    <location>
        <position position="209"/>
    </location>
    <ligand>
        <name>a divalent metal cation</name>
        <dbReference type="ChEBI" id="CHEBI:60240"/>
        <label>1</label>
    </ligand>
</feature>
<protein>
    <submittedName>
        <fullName evidence="5">TatD family hydrolase</fullName>
    </submittedName>
</protein>
<evidence type="ECO:0000256" key="2">
    <source>
        <dbReference type="ARBA" id="ARBA00022723"/>
    </source>
</evidence>
<comment type="caution">
    <text evidence="5">The sequence shown here is derived from an EMBL/GenBank/DDBJ whole genome shotgun (WGS) entry which is preliminary data.</text>
</comment>
<evidence type="ECO:0000313" key="6">
    <source>
        <dbReference type="Proteomes" id="UP000640583"/>
    </source>
</evidence>
<dbReference type="AlphaFoldDB" id="A0A8J7LJP3"/>
<dbReference type="PANTHER" id="PTHR46124:SF2">
    <property type="entry name" value="D-AMINOACYL-TRNA DEACYLASE"/>
    <property type="match status" value="1"/>
</dbReference>
<dbReference type="RefSeq" id="WP_228847510.1">
    <property type="nucleotide sequence ID" value="NZ_JADCKQ010000002.1"/>
</dbReference>
<keyword evidence="3 5" id="KW-0378">Hydrolase</keyword>
<dbReference type="InterPro" id="IPR015991">
    <property type="entry name" value="TatD/YcfH-like"/>
</dbReference>
<feature type="binding site" evidence="4">
    <location>
        <position position="133"/>
    </location>
    <ligand>
        <name>a divalent metal cation</name>
        <dbReference type="ChEBI" id="CHEBI:60240"/>
        <label>2</label>
    </ligand>
</feature>
<dbReference type="GO" id="GO:0016788">
    <property type="term" value="F:hydrolase activity, acting on ester bonds"/>
    <property type="evidence" value="ECO:0007669"/>
    <property type="project" value="InterPro"/>
</dbReference>
<feature type="binding site" evidence="4">
    <location>
        <position position="159"/>
    </location>
    <ligand>
        <name>a divalent metal cation</name>
        <dbReference type="ChEBI" id="CHEBI:60240"/>
        <label>2</label>
    </ligand>
</feature>
<evidence type="ECO:0000313" key="5">
    <source>
        <dbReference type="EMBL" id="MBI1492590.1"/>
    </source>
</evidence>
<feature type="binding site" evidence="4">
    <location>
        <position position="11"/>
    </location>
    <ligand>
        <name>a divalent metal cation</name>
        <dbReference type="ChEBI" id="CHEBI:60240"/>
        <label>1</label>
    </ligand>
</feature>
<dbReference type="InterPro" id="IPR018228">
    <property type="entry name" value="DNase_TatD-rel_CS"/>
</dbReference>
<dbReference type="SUPFAM" id="SSF51556">
    <property type="entry name" value="Metallo-dependent hydrolases"/>
    <property type="match status" value="1"/>
</dbReference>
<proteinExistence type="inferred from homology"/>
<dbReference type="InterPro" id="IPR001130">
    <property type="entry name" value="TatD-like"/>
</dbReference>
<dbReference type="Gene3D" id="3.20.20.140">
    <property type="entry name" value="Metal-dependent hydrolases"/>
    <property type="match status" value="1"/>
</dbReference>
<sequence length="268" mass="29428">MTDAPTITDSHCHLDFPDFAEELPDVIARAQQAGIQRMVTICTKMKNVDQVKAISERFDPVYWAAGTHPMSAAEEPLVSVEELVALAAHPKFVGIGETGLDYHYTAESKTIQQESLLIHIEAARQTKLPLIIHARAADEDMARILSDEHAKGAYDCVMHCYCSGPELAKTATDLGFYLSMSGIATFKNSQEVRDIFAAAPVDRVLLETDAPYLAPTPFRGKRNEPAYTAHTGRLGAEVFGMEYADFAAQTEANFECLFTRAIATREAA</sequence>
<feature type="binding site" evidence="4">
    <location>
        <position position="13"/>
    </location>
    <ligand>
        <name>a divalent metal cation</name>
        <dbReference type="ChEBI" id="CHEBI:60240"/>
        <label>1</label>
    </ligand>
</feature>
<dbReference type="GO" id="GO:0004536">
    <property type="term" value="F:DNA nuclease activity"/>
    <property type="evidence" value="ECO:0007669"/>
    <property type="project" value="InterPro"/>
</dbReference>
<dbReference type="GO" id="GO:0005829">
    <property type="term" value="C:cytosol"/>
    <property type="evidence" value="ECO:0007669"/>
    <property type="project" value="TreeGrafter"/>
</dbReference>
<name>A0A8J7LJP3_9RHOB</name>
<dbReference type="PROSITE" id="PS01090">
    <property type="entry name" value="TATD_2"/>
    <property type="match status" value="1"/>
</dbReference>
<comment type="similarity">
    <text evidence="1">Belongs to the metallo-dependent hydrolases superfamily. TatD-type hydrolase family.</text>
</comment>
<feature type="binding site" evidence="4">
    <location>
        <position position="97"/>
    </location>
    <ligand>
        <name>a divalent metal cation</name>
        <dbReference type="ChEBI" id="CHEBI:60240"/>
        <label>1</label>
    </ligand>
</feature>